<sequence length="372" mass="40326">MPPIPSRLPEEALSLLSAAERRYKHISEALIPELRRFIGPISLQQQLADGVREDTLALSRQIEALDIMVDDQQGEKNRKELREIVNDLQRKLESLRKDTRAALLASKRAIDANQKASREELLTFSAAALSAGKTSSEKTAEDALMKANSDVTDALRRTISLMQSELERSVLSTQLLDESTSTLRSTSLQHDTLSSVMSTSKQLVTALEKSDWLDRVLILSGFVFFILVVLFILKQRIVDRGMRIAFWWTRFIPSFGDDAELLRQAEKGMASVVGEVSGSVASAITSAVSMASSMIHVASFTSSAIPSISSTPISEPSASLNEQAPSSVLSSVISETSGPSASTSSIVVVESEAPTSVITQAAPSDIPVHVEL</sequence>
<comment type="subcellular location">
    <subcellularLocation>
        <location evidence="1">Endoplasmic reticulum membrane</location>
        <topology evidence="1">Single-pass type IV membrane protein</topology>
    </subcellularLocation>
</comment>
<evidence type="ECO:0000259" key="12">
    <source>
        <dbReference type="Pfam" id="PF03908"/>
    </source>
</evidence>
<proteinExistence type="inferred from homology"/>
<evidence type="ECO:0000256" key="5">
    <source>
        <dbReference type="ARBA" id="ARBA00022892"/>
    </source>
</evidence>
<dbReference type="PANTHER" id="PTHR12825:SF0">
    <property type="entry name" value="VESICLE TRANSPORT PROTEIN SEC20"/>
    <property type="match status" value="1"/>
</dbReference>
<evidence type="ECO:0000256" key="9">
    <source>
        <dbReference type="ARBA" id="ARBA00037934"/>
    </source>
</evidence>
<evidence type="ECO:0000256" key="7">
    <source>
        <dbReference type="ARBA" id="ARBA00023054"/>
    </source>
</evidence>
<evidence type="ECO:0000313" key="13">
    <source>
        <dbReference type="EMBL" id="KAF9478090.1"/>
    </source>
</evidence>
<dbReference type="GO" id="GO:0005789">
    <property type="term" value="C:endoplasmic reticulum membrane"/>
    <property type="evidence" value="ECO:0007669"/>
    <property type="project" value="UniProtKB-SubCell"/>
</dbReference>
<reference evidence="13" key="1">
    <citation type="submission" date="2020-11" db="EMBL/GenBank/DDBJ databases">
        <authorList>
            <consortium name="DOE Joint Genome Institute"/>
            <person name="Ahrendt S."/>
            <person name="Riley R."/>
            <person name="Andreopoulos W."/>
            <person name="Labutti K."/>
            <person name="Pangilinan J."/>
            <person name="Ruiz-Duenas F.J."/>
            <person name="Barrasa J.M."/>
            <person name="Sanchez-Garcia M."/>
            <person name="Camarero S."/>
            <person name="Miyauchi S."/>
            <person name="Serrano A."/>
            <person name="Linde D."/>
            <person name="Babiker R."/>
            <person name="Drula E."/>
            <person name="Ayuso-Fernandez I."/>
            <person name="Pacheco R."/>
            <person name="Padilla G."/>
            <person name="Ferreira P."/>
            <person name="Barriuso J."/>
            <person name="Kellner H."/>
            <person name="Castanera R."/>
            <person name="Alfaro M."/>
            <person name="Ramirez L."/>
            <person name="Pisabarro A.G."/>
            <person name="Kuo A."/>
            <person name="Tritt A."/>
            <person name="Lipzen A."/>
            <person name="He G."/>
            <person name="Yan M."/>
            <person name="Ng V."/>
            <person name="Cullen D."/>
            <person name="Martin F."/>
            <person name="Rosso M.-N."/>
            <person name="Henrissat B."/>
            <person name="Hibbett D."/>
            <person name="Martinez A.T."/>
            <person name="Grigoriev I.V."/>
        </authorList>
    </citation>
    <scope>NUCLEOTIDE SEQUENCE</scope>
    <source>
        <strain evidence="13">CIRM-BRFM 674</strain>
    </source>
</reference>
<keyword evidence="14" id="KW-1185">Reference proteome</keyword>
<feature type="domain" description="Sec20 C-terminal" evidence="12">
    <location>
        <begin position="148"/>
        <end position="237"/>
    </location>
</feature>
<evidence type="ECO:0000256" key="4">
    <source>
        <dbReference type="ARBA" id="ARBA00022824"/>
    </source>
</evidence>
<keyword evidence="8 11" id="KW-0472">Membrane</keyword>
<protein>
    <submittedName>
        <fullName evidence="13">Sec20-domain-containing protein</fullName>
    </submittedName>
</protein>
<dbReference type="OrthoDB" id="46868at2759"/>
<dbReference type="GO" id="GO:0005484">
    <property type="term" value="F:SNAP receptor activity"/>
    <property type="evidence" value="ECO:0007669"/>
    <property type="project" value="InterPro"/>
</dbReference>
<evidence type="ECO:0000256" key="2">
    <source>
        <dbReference type="ARBA" id="ARBA00022448"/>
    </source>
</evidence>
<evidence type="ECO:0000256" key="11">
    <source>
        <dbReference type="SAM" id="Phobius"/>
    </source>
</evidence>
<comment type="caution">
    <text evidence="13">The sequence shown here is derived from an EMBL/GenBank/DDBJ whole genome shotgun (WGS) entry which is preliminary data.</text>
</comment>
<dbReference type="GO" id="GO:0006890">
    <property type="term" value="P:retrograde vesicle-mediated transport, Golgi to endoplasmic reticulum"/>
    <property type="evidence" value="ECO:0007669"/>
    <property type="project" value="InterPro"/>
</dbReference>
<keyword evidence="5" id="KW-0931">ER-Golgi transport</keyword>
<evidence type="ECO:0000256" key="10">
    <source>
        <dbReference type="SAM" id="Coils"/>
    </source>
</evidence>
<comment type="similarity">
    <text evidence="9">Belongs to the SEC20 family.</text>
</comment>
<accession>A0A9P6CZ48</accession>
<evidence type="ECO:0000256" key="8">
    <source>
        <dbReference type="ARBA" id="ARBA00023136"/>
    </source>
</evidence>
<feature type="transmembrane region" description="Helical" evidence="11">
    <location>
        <begin position="212"/>
        <end position="233"/>
    </location>
</feature>
<keyword evidence="3 11" id="KW-0812">Transmembrane</keyword>
<organism evidence="13 14">
    <name type="scientific">Pholiota conissans</name>
    <dbReference type="NCBI Taxonomy" id="109636"/>
    <lineage>
        <taxon>Eukaryota</taxon>
        <taxon>Fungi</taxon>
        <taxon>Dikarya</taxon>
        <taxon>Basidiomycota</taxon>
        <taxon>Agaricomycotina</taxon>
        <taxon>Agaricomycetes</taxon>
        <taxon>Agaricomycetidae</taxon>
        <taxon>Agaricales</taxon>
        <taxon>Agaricineae</taxon>
        <taxon>Strophariaceae</taxon>
        <taxon>Pholiota</taxon>
    </lineage>
</organism>
<dbReference type="EMBL" id="MU155243">
    <property type="protein sequence ID" value="KAF9478090.1"/>
    <property type="molecule type" value="Genomic_DNA"/>
</dbReference>
<dbReference type="GO" id="GO:0031201">
    <property type="term" value="C:SNARE complex"/>
    <property type="evidence" value="ECO:0007669"/>
    <property type="project" value="TreeGrafter"/>
</dbReference>
<evidence type="ECO:0000256" key="6">
    <source>
        <dbReference type="ARBA" id="ARBA00022989"/>
    </source>
</evidence>
<dbReference type="Pfam" id="PF03908">
    <property type="entry name" value="Sec20"/>
    <property type="match status" value="1"/>
</dbReference>
<gene>
    <name evidence="13" type="ORF">BDN70DRAFT_68286</name>
</gene>
<keyword evidence="2" id="KW-0813">Transport</keyword>
<feature type="coiled-coil region" evidence="10">
    <location>
        <begin position="71"/>
        <end position="105"/>
    </location>
</feature>
<keyword evidence="7 10" id="KW-0175">Coiled coil</keyword>
<evidence type="ECO:0000256" key="1">
    <source>
        <dbReference type="ARBA" id="ARBA00004163"/>
    </source>
</evidence>
<evidence type="ECO:0000256" key="3">
    <source>
        <dbReference type="ARBA" id="ARBA00022692"/>
    </source>
</evidence>
<name>A0A9P6CZ48_9AGAR</name>
<keyword evidence="4" id="KW-0256">Endoplasmic reticulum</keyword>
<dbReference type="InterPro" id="IPR056173">
    <property type="entry name" value="Sec20_C"/>
</dbReference>
<dbReference type="InterPro" id="IPR005606">
    <property type="entry name" value="Sec20"/>
</dbReference>
<dbReference type="PANTHER" id="PTHR12825">
    <property type="entry name" value="BNIP1-RELATED"/>
    <property type="match status" value="1"/>
</dbReference>
<dbReference type="Proteomes" id="UP000807469">
    <property type="component" value="Unassembled WGS sequence"/>
</dbReference>
<evidence type="ECO:0000313" key="14">
    <source>
        <dbReference type="Proteomes" id="UP000807469"/>
    </source>
</evidence>
<dbReference type="AlphaFoldDB" id="A0A9P6CZ48"/>
<keyword evidence="6 11" id="KW-1133">Transmembrane helix</keyword>